<dbReference type="GO" id="GO:0048038">
    <property type="term" value="F:quinone binding"/>
    <property type="evidence" value="ECO:0007669"/>
    <property type="project" value="UniProtKB-UniRule"/>
</dbReference>
<evidence type="ECO:0000313" key="6">
    <source>
        <dbReference type="Proteomes" id="UP000053577"/>
    </source>
</evidence>
<organism evidence="4 6">
    <name type="scientific">Dehalococcoides mccartyi</name>
    <dbReference type="NCBI Taxonomy" id="61435"/>
    <lineage>
        <taxon>Bacteria</taxon>
        <taxon>Bacillati</taxon>
        <taxon>Chloroflexota</taxon>
        <taxon>Dehalococcoidia</taxon>
        <taxon>Dehalococcoidales</taxon>
        <taxon>Dehalococcoidaceae</taxon>
        <taxon>Dehalococcoides</taxon>
    </lineage>
</organism>
<dbReference type="Proteomes" id="UP000218257">
    <property type="component" value="Chromosome"/>
</dbReference>
<keyword evidence="2" id="KW-0520">NAD</keyword>
<proteinExistence type="inferred from homology"/>
<keyword evidence="2" id="KW-0472">Membrane</keyword>
<dbReference type="EC" id="7.1.1.-" evidence="2"/>
<evidence type="ECO:0000313" key="5">
    <source>
        <dbReference type="EMBL" id="WRO07480.1"/>
    </source>
</evidence>
<keyword evidence="2" id="KW-0874">Quinone</keyword>
<feature type="transmembrane region" description="Helical" evidence="2">
    <location>
        <begin position="86"/>
        <end position="106"/>
    </location>
</feature>
<keyword evidence="5" id="KW-0560">Oxidoreductase</keyword>
<dbReference type="Gene3D" id="1.20.120.1200">
    <property type="entry name" value="NADH-ubiquinone/plastoquinone oxidoreductase chain 6, subunit NuoJ"/>
    <property type="match status" value="1"/>
</dbReference>
<dbReference type="Proteomes" id="UP001327986">
    <property type="component" value="Chromosome"/>
</dbReference>
<dbReference type="GO" id="GO:0016491">
    <property type="term" value="F:oxidoreductase activity"/>
    <property type="evidence" value="ECO:0007669"/>
    <property type="project" value="UniProtKB-KW"/>
</dbReference>
<dbReference type="PATRIC" id="fig|61435.5.peg.1691"/>
<reference evidence="4 6" key="1">
    <citation type="journal article" date="2015" name="Sci. Rep.">
        <title>A comparative genomics and reductive dehalogenase gene transcription study of two chloroethene-respiring bacteria, Dehalococcoides mccartyi strains MB and 11a.</title>
        <authorList>
            <person name="Low A."/>
            <person name="Shen Z."/>
            <person name="Cheng D."/>
            <person name="Rogers M.J."/>
            <person name="Lee P.K."/>
            <person name="He J."/>
        </authorList>
    </citation>
    <scope>NUCLEOTIDE SEQUENCE [LARGE SCALE GENOMIC DNA]</scope>
    <source>
        <strain evidence="4 6">MB</strain>
    </source>
</reference>
<evidence type="ECO:0000256" key="1">
    <source>
        <dbReference type="ARBA" id="ARBA00005698"/>
    </source>
</evidence>
<dbReference type="OrthoDB" id="161876at2"/>
<accession>A0A0V8LXS4</accession>
<comment type="function">
    <text evidence="2">NDH-1 shuttles electrons from NADH, via FMN and iron-sulfur (Fe-S) centers, to quinones in the respiratory chain. Couples the redox reaction to proton translocation (for every two electrons transferred, four hydrogen ions are translocated across the cytoplasmic membrane), and thus conserves the redox energy in a proton gradient.</text>
</comment>
<feature type="transmembrane region" description="Helical" evidence="2">
    <location>
        <begin position="52"/>
        <end position="74"/>
    </location>
</feature>
<keyword evidence="2" id="KW-1003">Cell membrane</keyword>
<gene>
    <name evidence="4" type="ORF">DA01_08590</name>
    <name evidence="3" type="ORF">DEHALATV1_0759</name>
    <name evidence="5" type="ORF">VLL09_00870</name>
</gene>
<comment type="subcellular location">
    <subcellularLocation>
        <location evidence="2">Cell membrane</location>
        <topology evidence="2">Multi-pass membrane protein</topology>
    </subcellularLocation>
</comment>
<comment type="catalytic activity">
    <reaction evidence="2">
        <text>a quinone + NADH + 5 H(+)(in) = a quinol + NAD(+) + 4 H(+)(out)</text>
        <dbReference type="Rhea" id="RHEA:57888"/>
        <dbReference type="ChEBI" id="CHEBI:15378"/>
        <dbReference type="ChEBI" id="CHEBI:24646"/>
        <dbReference type="ChEBI" id="CHEBI:57540"/>
        <dbReference type="ChEBI" id="CHEBI:57945"/>
        <dbReference type="ChEBI" id="CHEBI:132124"/>
    </reaction>
</comment>
<dbReference type="Proteomes" id="UP000053577">
    <property type="component" value="Unassembled WGS sequence"/>
</dbReference>
<feature type="transmembrane region" description="Helical" evidence="2">
    <location>
        <begin position="135"/>
        <end position="157"/>
    </location>
</feature>
<dbReference type="RefSeq" id="WP_041342269.1">
    <property type="nucleotide sequence ID" value="NZ_AP017649.1"/>
</dbReference>
<dbReference type="EMBL" id="JGYD01000029">
    <property type="protein sequence ID" value="KSV16129.1"/>
    <property type="molecule type" value="Genomic_DNA"/>
</dbReference>
<dbReference type="InterPro" id="IPR042106">
    <property type="entry name" value="Nuo/plastoQ_OxRdtase_6_NuoJ"/>
</dbReference>
<dbReference type="GO" id="GO:0005886">
    <property type="term" value="C:plasma membrane"/>
    <property type="evidence" value="ECO:0007669"/>
    <property type="project" value="UniProtKB-SubCell"/>
</dbReference>
<dbReference type="InterPro" id="IPR001457">
    <property type="entry name" value="NADH_UbQ/plastoQ_OxRdtase_su6"/>
</dbReference>
<feature type="transmembrane region" description="Helical" evidence="2">
    <location>
        <begin position="6"/>
        <end position="22"/>
    </location>
</feature>
<dbReference type="Pfam" id="PF00499">
    <property type="entry name" value="Oxidored_q3"/>
    <property type="match status" value="1"/>
</dbReference>
<dbReference type="EMBL" id="AP017649">
    <property type="protein sequence ID" value="BAZ97387.1"/>
    <property type="molecule type" value="Genomic_DNA"/>
</dbReference>
<dbReference type="eggNOG" id="COG0839">
    <property type="taxonomic scope" value="Bacteria"/>
</dbReference>
<evidence type="ECO:0000313" key="7">
    <source>
        <dbReference type="Proteomes" id="UP000218257"/>
    </source>
</evidence>
<dbReference type="PANTHER" id="PTHR33269">
    <property type="entry name" value="NADH-UBIQUINONE OXIDOREDUCTASE CHAIN 6"/>
    <property type="match status" value="1"/>
</dbReference>
<sequence length="160" mass="16860">MEIAFWIIAITCIASALLVVGVKNIFHSSLWLILCFLSVAGVFLLLSADFLAAVQILIYIGAISVLIILAIMLTREVQRGNLTNKLKIPALVVVTALGGIMTYMLISSNWTSSDAPAPSTTTAGLAEMLFGSDGFGLGVLITGVILLVAIIGAIVLVRDK</sequence>
<dbReference type="EMBL" id="CP141531">
    <property type="protein sequence ID" value="WRO07480.1"/>
    <property type="molecule type" value="Genomic_DNA"/>
</dbReference>
<keyword evidence="2" id="KW-1133">Transmembrane helix</keyword>
<evidence type="ECO:0000256" key="2">
    <source>
        <dbReference type="RuleBase" id="RU004429"/>
    </source>
</evidence>
<protein>
    <recommendedName>
        <fullName evidence="2">NADH-quinone oxidoreductase subunit J</fullName>
        <ecNumber evidence="2">7.1.1.-</ecNumber>
    </recommendedName>
</protein>
<comment type="similarity">
    <text evidence="1 2">Belongs to the complex I subunit 6 family.</text>
</comment>
<evidence type="ECO:0000313" key="3">
    <source>
        <dbReference type="EMBL" id="BAZ97387.1"/>
    </source>
</evidence>
<name>A0A0V8LXS4_9CHLR</name>
<dbReference type="PANTHER" id="PTHR33269:SF17">
    <property type="entry name" value="NADH-UBIQUINONE OXIDOREDUCTASE CHAIN 6"/>
    <property type="match status" value="1"/>
</dbReference>
<reference evidence="5" key="3">
    <citation type="submission" date="2023-12" db="EMBL/GenBank/DDBJ databases">
        <title>Isolation of organohalide respiring bacteria Dehalococcoides mccartyi strain GPTCE1 in groundwater collected near a chemical plant in Suzhou, China.</title>
        <authorList>
            <person name="Liu G."/>
        </authorList>
    </citation>
    <scope>NUCLEOTIDE SEQUENCE</scope>
    <source>
        <strain evidence="5">GPTCE1</strain>
    </source>
</reference>
<dbReference type="GO" id="GO:0008137">
    <property type="term" value="F:NADH dehydrogenase (ubiquinone) activity"/>
    <property type="evidence" value="ECO:0007669"/>
    <property type="project" value="UniProtKB-UniRule"/>
</dbReference>
<feature type="transmembrane region" description="Helical" evidence="2">
    <location>
        <begin position="29"/>
        <end position="46"/>
    </location>
</feature>
<dbReference type="AlphaFoldDB" id="A0A0V8LXS4"/>
<reference evidence="3 7" key="2">
    <citation type="journal article" date="2017" name="Sci. Rep.">
        <title>Isolation and genomic characterization of a Dehalococcoides strain suggests genomic rearrangement during culture.</title>
        <authorList>
            <person name="Yohda M."/>
            <person name="Ikegami K."/>
            <person name="Aita Y."/>
            <person name="Kitajima M."/>
            <person name="Takechi A."/>
            <person name="Iwamoto M."/>
            <person name="Fukuda T."/>
            <person name="Tamura N."/>
            <person name="Shibasaki J."/>
            <person name="Koike S."/>
            <person name="Komatsu D."/>
            <person name="Miyagi S."/>
            <person name="Nishimura M."/>
            <person name="Uchino Y."/>
            <person name="Shiroma A."/>
            <person name="Shimoji M."/>
            <person name="Tamotsu H."/>
            <person name="Ashimine N."/>
            <person name="Shinzato M."/>
            <person name="Ohki S."/>
            <person name="Nakano K."/>
            <person name="Teruya K."/>
            <person name="Satou K."/>
            <person name="Hirano T."/>
            <person name="Yagi O."/>
        </authorList>
    </citation>
    <scope>NUCLEOTIDE SEQUENCE [LARGE SCALE GENOMIC DNA]</scope>
    <source>
        <strain evidence="3 7">UCH-ATV1</strain>
    </source>
</reference>
<evidence type="ECO:0000313" key="4">
    <source>
        <dbReference type="EMBL" id="KSV16129.1"/>
    </source>
</evidence>
<keyword evidence="2" id="KW-0812">Transmembrane</keyword>